<dbReference type="SUPFAM" id="SSF52200">
    <property type="entry name" value="Toll/Interleukin receptor TIR domain"/>
    <property type="match status" value="1"/>
</dbReference>
<dbReference type="Proteomes" id="UP001057498">
    <property type="component" value="Chromosome"/>
</dbReference>
<sequence length="505" mass="54854">MAFSDDVFISYAHLDNQALTAGSEGWISSFADALGKRLGEVMGKPPRIWRDPKLQGNDVFGDELAARYQHAAALVSVFTPRYLASDWCQRELTGFWQAAAQSGGAVQGHKARVFKVVKTPVDSQRVPALVQPLLGYEFYRLQPGNGRPLEFNKVYGAEAERDFWVRLNDLAYDIADLLKQLEQPDAGTPPPAAYLATVTSDLREPHDALRRELLRQGWRVLPTVELPLVAAEAEALVRAQMAQVLLSVHLLGATAGLVPEGSDESMQALQARIAAEQARSSARANDHNHGQGLARLLWLAPDADSAEARQRALLDALRDDPIPAPGSDLLKTSFEALKTEVVRRMQAAQDALAARAAQATALTAQAAGGQPTRIYLVCSADDEAAVQPLQEHLFGLGFEVVLPLFEGDESQLRELNDTELRDCDGLLLYYGAGGELWLRQKLAELRRLPALGRHAPLRASGICIAPPATPAKQRLLTREAPLIAMPDGFAPAALQAFVTALQGPQ</sequence>
<dbReference type="Gene3D" id="3.40.50.10140">
    <property type="entry name" value="Toll/interleukin-1 receptor homology (TIR) domain"/>
    <property type="match status" value="1"/>
</dbReference>
<evidence type="ECO:0000313" key="1">
    <source>
        <dbReference type="EMBL" id="BDI05709.1"/>
    </source>
</evidence>
<evidence type="ECO:0000313" key="2">
    <source>
        <dbReference type="Proteomes" id="UP001057498"/>
    </source>
</evidence>
<proteinExistence type="predicted"/>
<evidence type="ECO:0008006" key="3">
    <source>
        <dbReference type="Google" id="ProtNLM"/>
    </source>
</evidence>
<protein>
    <recommendedName>
        <fullName evidence="3">TIR domain-containing protein</fullName>
    </recommendedName>
</protein>
<gene>
    <name evidence="1" type="ORF">CATMQ487_26790</name>
</gene>
<keyword evidence="2" id="KW-1185">Reference proteome</keyword>
<organism evidence="1 2">
    <name type="scientific">Sphaerotilus microaerophilus</name>
    <dbReference type="NCBI Taxonomy" id="2914710"/>
    <lineage>
        <taxon>Bacteria</taxon>
        <taxon>Pseudomonadati</taxon>
        <taxon>Pseudomonadota</taxon>
        <taxon>Betaproteobacteria</taxon>
        <taxon>Burkholderiales</taxon>
        <taxon>Sphaerotilaceae</taxon>
        <taxon>Sphaerotilus</taxon>
    </lineage>
</organism>
<name>A0ABN6PKJ0_9BURK</name>
<dbReference type="EMBL" id="AP025730">
    <property type="protein sequence ID" value="BDI05709.1"/>
    <property type="molecule type" value="Genomic_DNA"/>
</dbReference>
<dbReference type="RefSeq" id="WP_251969070.1">
    <property type="nucleotide sequence ID" value="NZ_AP025730.1"/>
</dbReference>
<accession>A0ABN6PKJ0</accession>
<reference evidence="1" key="1">
    <citation type="submission" date="2022-04" db="EMBL/GenBank/DDBJ databases">
        <title>Whole genome sequence of Sphaerotilus sp. FB-5.</title>
        <authorList>
            <person name="Takeda M."/>
            <person name="Narihara S."/>
            <person name="Akimoto M."/>
            <person name="Akimoto R."/>
            <person name="Nishiyashiki S."/>
            <person name="Murakami T."/>
        </authorList>
    </citation>
    <scope>NUCLEOTIDE SEQUENCE</scope>
    <source>
        <strain evidence="1">FB-5</strain>
    </source>
</reference>
<dbReference type="InterPro" id="IPR035897">
    <property type="entry name" value="Toll_tir_struct_dom_sf"/>
</dbReference>